<evidence type="ECO:0000256" key="6">
    <source>
        <dbReference type="ARBA" id="ARBA00022490"/>
    </source>
</evidence>
<dbReference type="PATRIC" id="fig|1224163.3.peg.1735"/>
<dbReference type="PANTHER" id="PTHR43002">
    <property type="entry name" value="GLYCOGEN DEBRANCHING ENZYME"/>
    <property type="match status" value="1"/>
</dbReference>
<evidence type="ECO:0000256" key="13">
    <source>
        <dbReference type="NCBIfam" id="TIGR02402"/>
    </source>
</evidence>
<evidence type="ECO:0000256" key="9">
    <source>
        <dbReference type="ARBA" id="ARBA00023295"/>
    </source>
</evidence>
<dbReference type="OrthoDB" id="9800174at2"/>
<comment type="similarity">
    <text evidence="3 14">Belongs to the glycosyl hydrolase 13 family.</text>
</comment>
<dbReference type="InterPro" id="IPR006047">
    <property type="entry name" value="GH13_cat_dom"/>
</dbReference>
<evidence type="ECO:0000256" key="4">
    <source>
        <dbReference type="ARBA" id="ARBA00012268"/>
    </source>
</evidence>
<comment type="catalytic activity">
    <reaction evidence="12 14">
        <text>hydrolysis of (1-&gt;4)-alpha-D-glucosidic linkage in 4-alpha-D-[(1-&gt;4)-alpha-D-glucanosyl]n trehalose to yield trehalose and (1-&gt;4)-alpha-D-glucan.</text>
        <dbReference type="EC" id="3.2.1.141"/>
    </reaction>
</comment>
<dbReference type="RefSeq" id="WP_020935133.1">
    <property type="nucleotide sequence ID" value="NC_021915.1"/>
</dbReference>
<keyword evidence="9 14" id="KW-0326">Glycosidase</keyword>
<dbReference type="AlphaFoldDB" id="S5T3H8"/>
<keyword evidence="20" id="KW-1185">Reference proteome</keyword>
<evidence type="ECO:0000259" key="18">
    <source>
        <dbReference type="SMART" id="SM00642"/>
    </source>
</evidence>
<comment type="pathway">
    <text evidence="2 14">Glycan biosynthesis; trehalose biosynthesis.</text>
</comment>
<evidence type="ECO:0000256" key="5">
    <source>
        <dbReference type="ARBA" id="ARBA00015938"/>
    </source>
</evidence>
<dbReference type="SUPFAM" id="SSF81296">
    <property type="entry name" value="E set domains"/>
    <property type="match status" value="1"/>
</dbReference>
<dbReference type="HOGENOM" id="CLU_020726_2_0_11"/>
<comment type="subcellular location">
    <subcellularLocation>
        <location evidence="1 15">Cytoplasm</location>
    </subcellularLocation>
</comment>
<evidence type="ECO:0000256" key="8">
    <source>
        <dbReference type="ARBA" id="ARBA00023277"/>
    </source>
</evidence>
<dbReference type="Gene3D" id="2.60.40.10">
    <property type="entry name" value="Immunoglobulins"/>
    <property type="match status" value="1"/>
</dbReference>
<dbReference type="Gene3D" id="1.10.10.760">
    <property type="entry name" value="E-set domains of sugar-utilizing enzymes"/>
    <property type="match status" value="1"/>
</dbReference>
<dbReference type="eggNOG" id="COG0296">
    <property type="taxonomic scope" value="Bacteria"/>
</dbReference>
<evidence type="ECO:0000256" key="17">
    <source>
        <dbReference type="PIRSR" id="PIRSR006337-3"/>
    </source>
</evidence>
<evidence type="ECO:0000313" key="20">
    <source>
        <dbReference type="Proteomes" id="UP000015388"/>
    </source>
</evidence>
<evidence type="ECO:0000256" key="15">
    <source>
        <dbReference type="PIRSR" id="PIRSR006337-1"/>
    </source>
</evidence>
<feature type="active site" description="Proton donor" evidence="15">
    <location>
        <position position="297"/>
    </location>
</feature>
<dbReference type="CDD" id="cd11325">
    <property type="entry name" value="AmyAc_GTHase"/>
    <property type="match status" value="1"/>
</dbReference>
<feature type="binding site" evidence="16">
    <location>
        <begin position="392"/>
        <end position="397"/>
    </location>
    <ligand>
        <name>substrate</name>
    </ligand>
</feature>
<dbReference type="STRING" id="1224163.B841_08635"/>
<dbReference type="EC" id="3.2.1.141" evidence="4 13"/>
<evidence type="ECO:0000256" key="11">
    <source>
        <dbReference type="ARBA" id="ARBA00033284"/>
    </source>
</evidence>
<evidence type="ECO:0000256" key="2">
    <source>
        <dbReference type="ARBA" id="ARBA00005199"/>
    </source>
</evidence>
<dbReference type="NCBIfam" id="TIGR02402">
    <property type="entry name" value="trehalose_TreZ"/>
    <property type="match status" value="1"/>
</dbReference>
<evidence type="ECO:0000256" key="14">
    <source>
        <dbReference type="PIRNR" id="PIRNR006337"/>
    </source>
</evidence>
<evidence type="ECO:0000256" key="10">
    <source>
        <dbReference type="ARBA" id="ARBA00032057"/>
    </source>
</evidence>
<feature type="active site" description="Nucleophile" evidence="15">
    <location>
        <position position="260"/>
    </location>
</feature>
<dbReference type="Gene3D" id="3.20.20.80">
    <property type="entry name" value="Glycosidases"/>
    <property type="match status" value="1"/>
</dbReference>
<keyword evidence="7 14" id="KW-0378">Hydrolase</keyword>
<name>S5T3H8_9CORY</name>
<dbReference type="SUPFAM" id="SSF51445">
    <property type="entry name" value="(Trans)glycosidases"/>
    <property type="match status" value="1"/>
</dbReference>
<feature type="binding site" evidence="16">
    <location>
        <begin position="258"/>
        <end position="263"/>
    </location>
    <ligand>
        <name>substrate</name>
    </ligand>
</feature>
<keyword evidence="8" id="KW-0119">Carbohydrate metabolism</keyword>
<dbReference type="Proteomes" id="UP000015388">
    <property type="component" value="Chromosome"/>
</dbReference>
<feature type="binding site" evidence="16">
    <location>
        <begin position="322"/>
        <end position="326"/>
    </location>
    <ligand>
        <name>substrate</name>
    </ligand>
</feature>
<organism evidence="19 20">
    <name type="scientific">Corynebacterium maris DSM 45190</name>
    <dbReference type="NCBI Taxonomy" id="1224163"/>
    <lineage>
        <taxon>Bacteria</taxon>
        <taxon>Bacillati</taxon>
        <taxon>Actinomycetota</taxon>
        <taxon>Actinomycetes</taxon>
        <taxon>Mycobacteriales</taxon>
        <taxon>Corynebacteriaceae</taxon>
        <taxon>Corynebacterium</taxon>
    </lineage>
</organism>
<dbReference type="GO" id="GO:0005992">
    <property type="term" value="P:trehalose biosynthetic process"/>
    <property type="evidence" value="ECO:0007669"/>
    <property type="project" value="UniProtKB-UniRule"/>
</dbReference>
<evidence type="ECO:0000256" key="16">
    <source>
        <dbReference type="PIRSR" id="PIRSR006337-2"/>
    </source>
</evidence>
<evidence type="ECO:0000256" key="1">
    <source>
        <dbReference type="ARBA" id="ARBA00004496"/>
    </source>
</evidence>
<dbReference type="InterPro" id="IPR012768">
    <property type="entry name" value="Trehalose_TreZ"/>
</dbReference>
<accession>S5T3H8</accession>
<keyword evidence="6" id="KW-0963">Cytoplasm</keyword>
<dbReference type="UniPathway" id="UPA00299"/>
<dbReference type="CDD" id="cd02853">
    <property type="entry name" value="E_set_MTHase_like_N"/>
    <property type="match status" value="1"/>
</dbReference>
<dbReference type="KEGG" id="cmd:B841_08635"/>
<dbReference type="InterPro" id="IPR017853">
    <property type="entry name" value="GH"/>
</dbReference>
<proteinExistence type="inferred from homology"/>
<dbReference type="Pfam" id="PF00128">
    <property type="entry name" value="Alpha-amylase"/>
    <property type="match status" value="1"/>
</dbReference>
<dbReference type="InterPro" id="IPR013783">
    <property type="entry name" value="Ig-like_fold"/>
</dbReference>
<dbReference type="PIRSF" id="PIRSF006337">
    <property type="entry name" value="Trehalose_TreZ"/>
    <property type="match status" value="1"/>
</dbReference>
<reference evidence="19 20" key="1">
    <citation type="submission" date="2012-11" db="EMBL/GenBank/DDBJ databases">
        <title>The complete genome sequence of Corynebacterium maris Coryn-1 (=DSM 45190).</title>
        <authorList>
            <person name="Schaffert L."/>
            <person name="Albersmeier A."/>
            <person name="Kalinowski J."/>
            <person name="Ruckert C."/>
        </authorList>
    </citation>
    <scope>NUCLEOTIDE SEQUENCE [LARGE SCALE GENOMIC DNA]</scope>
    <source>
        <strain evidence="20">Coryn-1</strain>
    </source>
</reference>
<sequence>MDTATYPGSDFFAVWAPAPEEVRLRVGVEDSAVYPMAKRAGDWWVCSEPGVTKEPGLRYGFELLIDGEWSPTFPDPRTRAQPDGIHGLSEVVTEDFAWTDEAWTGRTLESMVIYELHVGTFTPEGTFDAVIDKLDHLSDLGVTALELMPVNPFGGERNWGYDGVDWLAVQHSYGGPEGLKRLVDACHNRGIAVILDVVYNHFGPDGNYNGLYGPYTAGGSTGWGETVNLSNHQSDEVRAYVLDSVRQWLGEFHIDGLRLDAVHSYDDRGAYSIMEQMRAVADDVQGRTGIPKTLIAESDLNDPRLLTDRAGGGYGLDGQWVDDIHHALHTLVSGEDHAYYEDFGSLEVLLKALREGWFFTGTYSSYRGRTHGREINKEHVPAWKLVTYTTTHDQTGNRAAGDRPSMNLSPEQQVLKAAVIYCSPFTPMLFMGEEFGATTPFPFFCSHTDEHLNEATREGRRREFAHSGWDDHEVPDPASEATYSSAKLDWNFDADQQRILEGYTTLLRLRRELQLARPDLRELTVDGGGDEMAPWLAMGNDEHLLLANLSGRTAHVPYGGQLVYSFTDPQVGDEATELAPWEFALVKRS</sequence>
<dbReference type="GO" id="GO:0033942">
    <property type="term" value="F:4-alpha-D-(1-&gt;4)-alpha-D-glucanotrehalose trehalohydrolase activity"/>
    <property type="evidence" value="ECO:0007669"/>
    <property type="project" value="UniProtKB-EC"/>
</dbReference>
<dbReference type="EMBL" id="CP003924">
    <property type="protein sequence ID" value="AGS35200.1"/>
    <property type="molecule type" value="Genomic_DNA"/>
</dbReference>
<gene>
    <name evidence="19" type="ORF">B841_08635</name>
</gene>
<evidence type="ECO:0000256" key="3">
    <source>
        <dbReference type="ARBA" id="ARBA00008061"/>
    </source>
</evidence>
<dbReference type="InterPro" id="IPR014756">
    <property type="entry name" value="Ig_E-set"/>
</dbReference>
<feature type="domain" description="Glycosyl hydrolase family 13 catalytic" evidence="18">
    <location>
        <begin position="90"/>
        <end position="510"/>
    </location>
</feature>
<protein>
    <recommendedName>
        <fullName evidence="5 13">Malto-oligosyltrehalose trehalohydrolase</fullName>
        <shortName evidence="14">MTHase</shortName>
        <ecNumber evidence="4 13">3.2.1.141</ecNumber>
    </recommendedName>
    <alternativeName>
        <fullName evidence="11 14">4-alpha-D-((1-&gt;4)-alpha-D-glucano)trehalose trehalohydrolase</fullName>
    </alternativeName>
    <alternativeName>
        <fullName evidence="10 14">Maltooligosyl trehalose trehalohydrolase</fullName>
    </alternativeName>
</protein>
<feature type="site" description="Transition state stabilizer" evidence="17">
    <location>
        <position position="393"/>
    </location>
</feature>
<dbReference type="InterPro" id="IPR044901">
    <property type="entry name" value="Trehalose_TreZ_E-set_sf"/>
</dbReference>
<dbReference type="SMART" id="SM00642">
    <property type="entry name" value="Aamy"/>
    <property type="match status" value="1"/>
</dbReference>
<evidence type="ECO:0000313" key="19">
    <source>
        <dbReference type="EMBL" id="AGS35200.1"/>
    </source>
</evidence>
<dbReference type="GO" id="GO:0005737">
    <property type="term" value="C:cytoplasm"/>
    <property type="evidence" value="ECO:0007669"/>
    <property type="project" value="UniProtKB-SubCell"/>
</dbReference>
<evidence type="ECO:0000256" key="7">
    <source>
        <dbReference type="ARBA" id="ARBA00022801"/>
    </source>
</evidence>
<evidence type="ECO:0000256" key="12">
    <source>
        <dbReference type="ARBA" id="ARBA00034013"/>
    </source>
</evidence>